<dbReference type="EMBL" id="CACTIH010009097">
    <property type="protein sequence ID" value="CAA3023833.1"/>
    <property type="molecule type" value="Genomic_DNA"/>
</dbReference>
<feature type="transmembrane region" description="Helical" evidence="7">
    <location>
        <begin position="89"/>
        <end position="112"/>
    </location>
</feature>
<accession>A0A8S0UXK2</accession>
<dbReference type="Pfam" id="PF08285">
    <property type="entry name" value="DPM3"/>
    <property type="match status" value="1"/>
</dbReference>
<comment type="subunit">
    <text evidence="7">Component of the dolichol-phosphate mannose (DPM) synthase complex.</text>
</comment>
<feature type="transmembrane region" description="Helical" evidence="7">
    <location>
        <begin position="63"/>
        <end position="83"/>
    </location>
</feature>
<dbReference type="PANTHER" id="PTHR16433:SF0">
    <property type="entry name" value="DOLICHOL-PHOSPHATE MANNOSYLTRANSFERASE SUBUNIT 3"/>
    <property type="match status" value="1"/>
</dbReference>
<name>A0A8S0UXK2_OLEEU</name>
<evidence type="ECO:0000256" key="3">
    <source>
        <dbReference type="ARBA" id="ARBA00022692"/>
    </source>
</evidence>
<comment type="caution">
    <text evidence="8">The sequence shown here is derived from an EMBL/GenBank/DDBJ whole genome shotgun (WGS) entry which is preliminary data.</text>
</comment>
<dbReference type="InterPro" id="IPR013174">
    <property type="entry name" value="DPM3"/>
</dbReference>
<proteinExistence type="inferred from homology"/>
<evidence type="ECO:0000256" key="7">
    <source>
        <dbReference type="RuleBase" id="RU365085"/>
    </source>
</evidence>
<evidence type="ECO:0000256" key="2">
    <source>
        <dbReference type="ARBA" id="ARBA00010430"/>
    </source>
</evidence>
<keyword evidence="5 7" id="KW-1133">Transmembrane helix</keyword>
<organism evidence="8 9">
    <name type="scientific">Olea europaea subsp. europaea</name>
    <dbReference type="NCBI Taxonomy" id="158383"/>
    <lineage>
        <taxon>Eukaryota</taxon>
        <taxon>Viridiplantae</taxon>
        <taxon>Streptophyta</taxon>
        <taxon>Embryophyta</taxon>
        <taxon>Tracheophyta</taxon>
        <taxon>Spermatophyta</taxon>
        <taxon>Magnoliopsida</taxon>
        <taxon>eudicotyledons</taxon>
        <taxon>Gunneridae</taxon>
        <taxon>Pentapetalae</taxon>
        <taxon>asterids</taxon>
        <taxon>lamiids</taxon>
        <taxon>Lamiales</taxon>
        <taxon>Oleaceae</taxon>
        <taxon>Oleeae</taxon>
        <taxon>Olea</taxon>
    </lineage>
</organism>
<keyword evidence="9" id="KW-1185">Reference proteome</keyword>
<keyword evidence="6 7" id="KW-0472">Membrane</keyword>
<dbReference type="Gramene" id="OE9A043985T1">
    <property type="protein sequence ID" value="OE9A043985C1"/>
    <property type="gene ID" value="OE9A043985"/>
</dbReference>
<dbReference type="AlphaFoldDB" id="A0A8S0UXK2"/>
<dbReference type="OrthoDB" id="2014333at2759"/>
<dbReference type="GO" id="GO:0016757">
    <property type="term" value="F:glycosyltransferase activity"/>
    <property type="evidence" value="ECO:0007669"/>
    <property type="project" value="UniProtKB-KW"/>
</dbReference>
<evidence type="ECO:0000256" key="6">
    <source>
        <dbReference type="ARBA" id="ARBA00023136"/>
    </source>
</evidence>
<evidence type="ECO:0000256" key="1">
    <source>
        <dbReference type="ARBA" id="ARBA00004477"/>
    </source>
</evidence>
<evidence type="ECO:0000256" key="4">
    <source>
        <dbReference type="ARBA" id="ARBA00022824"/>
    </source>
</evidence>
<keyword evidence="3 7" id="KW-0812">Transmembrane</keyword>
<comment type="pathway">
    <text evidence="7">Protein modification; protein glycosylation.</text>
</comment>
<protein>
    <recommendedName>
        <fullName evidence="7">Dolichol-phosphate mannosyltransferase subunit 3</fullName>
    </recommendedName>
</protein>
<dbReference type="GO" id="GO:0005789">
    <property type="term" value="C:endoplasmic reticulum membrane"/>
    <property type="evidence" value="ECO:0007669"/>
    <property type="project" value="UniProtKB-SubCell"/>
</dbReference>
<dbReference type="Proteomes" id="UP000594638">
    <property type="component" value="Unassembled WGS sequence"/>
</dbReference>
<comment type="subcellular location">
    <subcellularLocation>
        <location evidence="1 7">Endoplasmic reticulum membrane</location>
        <topology evidence="1 7">Multi-pass membrane protein</topology>
    </subcellularLocation>
</comment>
<dbReference type="PANTHER" id="PTHR16433">
    <property type="entry name" value="DOLICHOL-PHOSPHATE MANNOSYLTRANSFERASE SUBUNIT 3"/>
    <property type="match status" value="1"/>
</dbReference>
<evidence type="ECO:0000256" key="5">
    <source>
        <dbReference type="ARBA" id="ARBA00022989"/>
    </source>
</evidence>
<keyword evidence="8" id="KW-0328">Glycosyltransferase</keyword>
<evidence type="ECO:0000313" key="8">
    <source>
        <dbReference type="EMBL" id="CAA3023833.1"/>
    </source>
</evidence>
<gene>
    <name evidence="8" type="ORF">OLEA9_A043985</name>
</gene>
<comment type="similarity">
    <text evidence="2 7">Belongs to the DPM3 family.</text>
</comment>
<sequence length="145" mass="16265">MFGTLRKGFEFHLGTEIINIRIPSDGSRIDHELEASMIHVPFVSASVFCIHPRNDEMKHIVKIMALLVALSAIWISLLQISVIPDSYTWLLPLYFIITLGCYGLFMVGIGLMQFPTCPQEAILLQQDIIEAKDFLKTKGVDVGSD</sequence>
<keyword evidence="4 7" id="KW-0256">Endoplasmic reticulum</keyword>
<comment type="function">
    <text evidence="7">Stabilizer subunit of the dolichol-phosphate mannose (DPM) synthase complex; tethers catalytic subunit to the ER.</text>
</comment>
<reference evidence="8 9" key="1">
    <citation type="submission" date="2019-12" db="EMBL/GenBank/DDBJ databases">
        <authorList>
            <person name="Alioto T."/>
            <person name="Alioto T."/>
            <person name="Gomez Garrido J."/>
        </authorList>
    </citation>
    <scope>NUCLEOTIDE SEQUENCE [LARGE SCALE GENOMIC DNA]</scope>
</reference>
<keyword evidence="8" id="KW-0808">Transferase</keyword>
<dbReference type="GO" id="GO:0006506">
    <property type="term" value="P:GPI anchor biosynthetic process"/>
    <property type="evidence" value="ECO:0007669"/>
    <property type="project" value="TreeGrafter"/>
</dbReference>
<dbReference type="GO" id="GO:0033185">
    <property type="term" value="C:dolichol-phosphate-mannose synthase complex"/>
    <property type="evidence" value="ECO:0007669"/>
    <property type="project" value="TreeGrafter"/>
</dbReference>
<evidence type="ECO:0000313" key="9">
    <source>
        <dbReference type="Proteomes" id="UP000594638"/>
    </source>
</evidence>